<evidence type="ECO:0000256" key="3">
    <source>
        <dbReference type="ARBA" id="ARBA00022989"/>
    </source>
</evidence>
<accession>A0ABU7ZD30</accession>
<dbReference type="Proteomes" id="UP001432017">
    <property type="component" value="Unassembled WGS sequence"/>
</dbReference>
<evidence type="ECO:0000256" key="4">
    <source>
        <dbReference type="ARBA" id="ARBA00023136"/>
    </source>
</evidence>
<feature type="transmembrane region" description="Helical" evidence="5">
    <location>
        <begin position="104"/>
        <end position="121"/>
    </location>
</feature>
<protein>
    <submittedName>
        <fullName evidence="7">DMT family transporter</fullName>
    </submittedName>
</protein>
<evidence type="ECO:0000256" key="5">
    <source>
        <dbReference type="SAM" id="Phobius"/>
    </source>
</evidence>
<feature type="transmembrane region" description="Helical" evidence="5">
    <location>
        <begin position="214"/>
        <end position="232"/>
    </location>
</feature>
<feature type="transmembrane region" description="Helical" evidence="5">
    <location>
        <begin position="244"/>
        <end position="263"/>
    </location>
</feature>
<sequence length="294" mass="32748">MMNFWNALSPLFKAISCVLLSALSFAAMAVFLRLSGELPVAEKAIFRNGITALISGYIVWKNRQLFFGHKENRLLLLCRSVTGLIGILVGVYIIDHLVLSDVDMIGKLTSFILIILSAIFLKEKASIAQWLLCIVAFIGALFIIKPAFDIRFIPYLIGIIGSVFAAIAYLCLRLLSKTEKLESPNTIVFFFSMFSTLILLPFVAIDYVPLTSMQLVYLILAGITSAVGQFCVTTAYKYAAAKDISIYSYASVIFSAVLGALLFEQYPDVWSWLGYVIIFIASWFMFVLTKKQAK</sequence>
<proteinExistence type="predicted"/>
<feature type="domain" description="EamA" evidence="6">
    <location>
        <begin position="155"/>
        <end position="286"/>
    </location>
</feature>
<feature type="transmembrane region" description="Helical" evidence="5">
    <location>
        <begin position="45"/>
        <end position="62"/>
    </location>
</feature>
<organism evidence="7 8">
    <name type="scientific">Mannheimia indoligenes</name>
    <dbReference type="NCBI Taxonomy" id="3103145"/>
    <lineage>
        <taxon>Bacteria</taxon>
        <taxon>Pseudomonadati</taxon>
        <taxon>Pseudomonadota</taxon>
        <taxon>Gammaproteobacteria</taxon>
        <taxon>Pasteurellales</taxon>
        <taxon>Pasteurellaceae</taxon>
        <taxon>Mannheimia</taxon>
    </lineage>
</organism>
<feature type="transmembrane region" description="Helical" evidence="5">
    <location>
        <begin position="74"/>
        <end position="98"/>
    </location>
</feature>
<feature type="transmembrane region" description="Helical" evidence="5">
    <location>
        <begin position="154"/>
        <end position="175"/>
    </location>
</feature>
<feature type="transmembrane region" description="Helical" evidence="5">
    <location>
        <begin position="187"/>
        <end position="208"/>
    </location>
</feature>
<evidence type="ECO:0000313" key="8">
    <source>
        <dbReference type="Proteomes" id="UP001432017"/>
    </source>
</evidence>
<evidence type="ECO:0000256" key="2">
    <source>
        <dbReference type="ARBA" id="ARBA00022692"/>
    </source>
</evidence>
<evidence type="ECO:0000256" key="1">
    <source>
        <dbReference type="ARBA" id="ARBA00004141"/>
    </source>
</evidence>
<comment type="subcellular location">
    <subcellularLocation>
        <location evidence="1">Membrane</location>
        <topology evidence="1">Multi-pass membrane protein</topology>
    </subcellularLocation>
</comment>
<keyword evidence="4 5" id="KW-0472">Membrane</keyword>
<dbReference type="RefSeq" id="WP_334253696.1">
    <property type="nucleotide sequence ID" value="NZ_JBAJJM010000002.1"/>
</dbReference>
<evidence type="ECO:0000259" key="6">
    <source>
        <dbReference type="Pfam" id="PF00892"/>
    </source>
</evidence>
<dbReference type="InterPro" id="IPR000620">
    <property type="entry name" value="EamA_dom"/>
</dbReference>
<feature type="transmembrane region" description="Helical" evidence="5">
    <location>
        <begin position="128"/>
        <end position="148"/>
    </location>
</feature>
<dbReference type="InterPro" id="IPR037185">
    <property type="entry name" value="EmrE-like"/>
</dbReference>
<dbReference type="PANTHER" id="PTHR22911">
    <property type="entry name" value="ACYL-MALONYL CONDENSING ENZYME-RELATED"/>
    <property type="match status" value="1"/>
</dbReference>
<comment type="caution">
    <text evidence="7">The sequence shown here is derived from an EMBL/GenBank/DDBJ whole genome shotgun (WGS) entry which is preliminary data.</text>
</comment>
<keyword evidence="3 5" id="KW-1133">Transmembrane helix</keyword>
<feature type="domain" description="EamA" evidence="6">
    <location>
        <begin position="13"/>
        <end position="144"/>
    </location>
</feature>
<dbReference type="SUPFAM" id="SSF103481">
    <property type="entry name" value="Multidrug resistance efflux transporter EmrE"/>
    <property type="match status" value="1"/>
</dbReference>
<reference evidence="7" key="1">
    <citation type="submission" date="2023-12" db="EMBL/GenBank/DDBJ databases">
        <title>Mannheima indologenes sp. nov. proposed for Clade V organisms of Mannheimia.</title>
        <authorList>
            <person name="Christensen H."/>
        </authorList>
    </citation>
    <scope>NUCLEOTIDE SEQUENCE</scope>
    <source>
        <strain evidence="7">M14.4</strain>
    </source>
</reference>
<feature type="transmembrane region" description="Helical" evidence="5">
    <location>
        <begin position="269"/>
        <end position="288"/>
    </location>
</feature>
<dbReference type="PANTHER" id="PTHR22911:SF6">
    <property type="entry name" value="SOLUTE CARRIER FAMILY 35 MEMBER G1"/>
    <property type="match status" value="1"/>
</dbReference>
<evidence type="ECO:0000313" key="7">
    <source>
        <dbReference type="EMBL" id="MEG9475118.1"/>
    </source>
</evidence>
<gene>
    <name evidence="7" type="ORF">V6W77_02385</name>
</gene>
<keyword evidence="8" id="KW-1185">Reference proteome</keyword>
<keyword evidence="2 5" id="KW-0812">Transmembrane</keyword>
<name>A0ABU7ZD30_9PAST</name>
<dbReference type="Pfam" id="PF00892">
    <property type="entry name" value="EamA"/>
    <property type="match status" value="2"/>
</dbReference>
<dbReference type="EMBL" id="JBAJJM010000002">
    <property type="protein sequence ID" value="MEG9475118.1"/>
    <property type="molecule type" value="Genomic_DNA"/>
</dbReference>